<evidence type="ECO:0000313" key="7">
    <source>
        <dbReference type="EMBL" id="MFL9927581.1"/>
    </source>
</evidence>
<evidence type="ECO:0000256" key="3">
    <source>
        <dbReference type="ARBA" id="ARBA00022692"/>
    </source>
</evidence>
<accession>A0ABW9AFD2</accession>
<organism evidence="7 8">
    <name type="scientific">Herbaspirillum lusitanum</name>
    <dbReference type="NCBI Taxonomy" id="213312"/>
    <lineage>
        <taxon>Bacteria</taxon>
        <taxon>Pseudomonadati</taxon>
        <taxon>Pseudomonadota</taxon>
        <taxon>Betaproteobacteria</taxon>
        <taxon>Burkholderiales</taxon>
        <taxon>Oxalobacteraceae</taxon>
        <taxon>Herbaspirillum</taxon>
    </lineage>
</organism>
<keyword evidence="4 6" id="KW-1133">Transmembrane helix</keyword>
<sequence>MDAIGITGFGFFCLAVFLLNLTPGPDTAYIIGRSVAQGRGAGLVSALGISFGCVFHMLASALGLSAILAASATAFTVIKIVGGLYLIYLGLKMLLQKTAMQTDQNNNTGNVKIANAQSTVGAPGHQSLRKIFWQATLTNVLNPKVVLFFLSFFPQFVTPDAPHRTLAFMVLGMTFIVQSTLWNSATALVAGTLTLRAGRQPHLKRWLERLVGSAFVALGIRLALTKN</sequence>
<comment type="subcellular location">
    <subcellularLocation>
        <location evidence="1">Cell membrane</location>
        <topology evidence="1">Multi-pass membrane protein</topology>
    </subcellularLocation>
</comment>
<evidence type="ECO:0000256" key="2">
    <source>
        <dbReference type="ARBA" id="ARBA00022475"/>
    </source>
</evidence>
<proteinExistence type="predicted"/>
<feature type="transmembrane region" description="Helical" evidence="6">
    <location>
        <begin position="68"/>
        <end position="91"/>
    </location>
</feature>
<keyword evidence="2" id="KW-1003">Cell membrane</keyword>
<dbReference type="RefSeq" id="WP_408160817.1">
    <property type="nucleotide sequence ID" value="NZ_JAQQFM010000018.1"/>
</dbReference>
<dbReference type="Pfam" id="PF01810">
    <property type="entry name" value="LysE"/>
    <property type="match status" value="1"/>
</dbReference>
<evidence type="ECO:0000256" key="4">
    <source>
        <dbReference type="ARBA" id="ARBA00022989"/>
    </source>
</evidence>
<dbReference type="PANTHER" id="PTHR30086:SF20">
    <property type="entry name" value="ARGININE EXPORTER PROTEIN ARGO-RELATED"/>
    <property type="match status" value="1"/>
</dbReference>
<feature type="transmembrane region" description="Helical" evidence="6">
    <location>
        <begin position="131"/>
        <end position="153"/>
    </location>
</feature>
<keyword evidence="3 6" id="KW-0812">Transmembrane</keyword>
<comment type="caution">
    <text evidence="7">The sequence shown here is derived from an EMBL/GenBank/DDBJ whole genome shotgun (WGS) entry which is preliminary data.</text>
</comment>
<protein>
    <submittedName>
        <fullName evidence="7">LysE family translocator</fullName>
    </submittedName>
</protein>
<evidence type="ECO:0000256" key="6">
    <source>
        <dbReference type="SAM" id="Phobius"/>
    </source>
</evidence>
<gene>
    <name evidence="7" type="ORF">PQR62_25130</name>
</gene>
<evidence type="ECO:0000256" key="1">
    <source>
        <dbReference type="ARBA" id="ARBA00004651"/>
    </source>
</evidence>
<evidence type="ECO:0000256" key="5">
    <source>
        <dbReference type="ARBA" id="ARBA00023136"/>
    </source>
</evidence>
<dbReference type="PIRSF" id="PIRSF006324">
    <property type="entry name" value="LeuE"/>
    <property type="match status" value="1"/>
</dbReference>
<feature type="transmembrane region" description="Helical" evidence="6">
    <location>
        <begin position="165"/>
        <end position="194"/>
    </location>
</feature>
<reference evidence="7 8" key="1">
    <citation type="journal article" date="2024" name="Chem. Sci.">
        <title>Discovery of megapolipeptins by genome mining of a Burkholderiales bacteria collection.</title>
        <authorList>
            <person name="Paulo B.S."/>
            <person name="Recchia M.J.J."/>
            <person name="Lee S."/>
            <person name="Fergusson C.H."/>
            <person name="Romanowski S.B."/>
            <person name="Hernandez A."/>
            <person name="Krull N."/>
            <person name="Liu D.Y."/>
            <person name="Cavanagh H."/>
            <person name="Bos A."/>
            <person name="Gray C.A."/>
            <person name="Murphy B.T."/>
            <person name="Linington R.G."/>
            <person name="Eustaquio A.S."/>
        </authorList>
    </citation>
    <scope>NUCLEOTIDE SEQUENCE [LARGE SCALE GENOMIC DNA]</scope>
    <source>
        <strain evidence="7 8">RL21-008-BIB-A</strain>
    </source>
</reference>
<dbReference type="EMBL" id="JAQQFM010000018">
    <property type="protein sequence ID" value="MFL9927581.1"/>
    <property type="molecule type" value="Genomic_DNA"/>
</dbReference>
<evidence type="ECO:0000313" key="8">
    <source>
        <dbReference type="Proteomes" id="UP001629246"/>
    </source>
</evidence>
<keyword evidence="8" id="KW-1185">Reference proteome</keyword>
<feature type="transmembrane region" description="Helical" evidence="6">
    <location>
        <begin position="43"/>
        <end position="62"/>
    </location>
</feature>
<dbReference type="InterPro" id="IPR001123">
    <property type="entry name" value="LeuE-type"/>
</dbReference>
<dbReference type="Proteomes" id="UP001629246">
    <property type="component" value="Unassembled WGS sequence"/>
</dbReference>
<dbReference type="PANTHER" id="PTHR30086">
    <property type="entry name" value="ARGININE EXPORTER PROTEIN ARGO"/>
    <property type="match status" value="1"/>
</dbReference>
<name>A0ABW9AFD2_9BURK</name>
<keyword evidence="5 6" id="KW-0472">Membrane</keyword>
<feature type="transmembrane region" description="Helical" evidence="6">
    <location>
        <begin position="6"/>
        <end position="22"/>
    </location>
</feature>